<reference evidence="3" key="1">
    <citation type="submission" date="2020-12" db="EMBL/GenBank/DDBJ databases">
        <title>Sedimentitalea sp. nov., isolated from sand in Incheon.</title>
        <authorList>
            <person name="Kim W."/>
        </authorList>
    </citation>
    <scope>NUCLEOTIDE SEQUENCE</scope>
    <source>
        <strain evidence="3">CAU 1593</strain>
    </source>
</reference>
<evidence type="ECO:0000313" key="4">
    <source>
        <dbReference type="Proteomes" id="UP000619079"/>
    </source>
</evidence>
<dbReference type="InterPro" id="IPR050879">
    <property type="entry name" value="Acyltransferase_3"/>
</dbReference>
<dbReference type="Proteomes" id="UP000619079">
    <property type="component" value="Unassembled WGS sequence"/>
</dbReference>
<feature type="transmembrane region" description="Helical" evidence="1">
    <location>
        <begin position="211"/>
        <end position="230"/>
    </location>
</feature>
<dbReference type="GO" id="GO:0016747">
    <property type="term" value="F:acyltransferase activity, transferring groups other than amino-acyl groups"/>
    <property type="evidence" value="ECO:0007669"/>
    <property type="project" value="InterPro"/>
</dbReference>
<evidence type="ECO:0000313" key="3">
    <source>
        <dbReference type="EMBL" id="MBJ6373215.1"/>
    </source>
</evidence>
<feature type="domain" description="Acyltransferase 3" evidence="2">
    <location>
        <begin position="8"/>
        <end position="328"/>
    </location>
</feature>
<dbReference type="EMBL" id="JAELVR010000012">
    <property type="protein sequence ID" value="MBJ6373215.1"/>
    <property type="molecule type" value="Genomic_DNA"/>
</dbReference>
<keyword evidence="1" id="KW-1133">Transmembrane helix</keyword>
<keyword evidence="3" id="KW-0012">Acyltransferase</keyword>
<comment type="caution">
    <text evidence="3">The sequence shown here is derived from an EMBL/GenBank/DDBJ whole genome shotgun (WGS) entry which is preliminary data.</text>
</comment>
<feature type="transmembrane region" description="Helical" evidence="1">
    <location>
        <begin position="7"/>
        <end position="27"/>
    </location>
</feature>
<keyword evidence="1" id="KW-0472">Membrane</keyword>
<dbReference type="PANTHER" id="PTHR23028">
    <property type="entry name" value="ACETYLTRANSFERASE"/>
    <property type="match status" value="1"/>
</dbReference>
<keyword evidence="3" id="KW-0808">Transferase</keyword>
<dbReference type="Pfam" id="PF01757">
    <property type="entry name" value="Acyl_transf_3"/>
    <property type="match status" value="1"/>
</dbReference>
<feature type="transmembrane region" description="Helical" evidence="1">
    <location>
        <begin position="76"/>
        <end position="95"/>
    </location>
</feature>
<proteinExistence type="predicted"/>
<evidence type="ECO:0000256" key="1">
    <source>
        <dbReference type="SAM" id="Phobius"/>
    </source>
</evidence>
<feature type="transmembrane region" description="Helical" evidence="1">
    <location>
        <begin position="47"/>
        <end position="64"/>
    </location>
</feature>
<organism evidence="3 4">
    <name type="scientific">Sedimentitalea arenosa</name>
    <dbReference type="NCBI Taxonomy" id="2798803"/>
    <lineage>
        <taxon>Bacteria</taxon>
        <taxon>Pseudomonadati</taxon>
        <taxon>Pseudomonadota</taxon>
        <taxon>Alphaproteobacteria</taxon>
        <taxon>Rhodobacterales</taxon>
        <taxon>Paracoccaceae</taxon>
        <taxon>Sedimentitalea</taxon>
    </lineage>
</organism>
<accession>A0A8J7LX84</accession>
<keyword evidence="1" id="KW-0812">Transmembrane</keyword>
<feature type="transmembrane region" description="Helical" evidence="1">
    <location>
        <begin position="286"/>
        <end position="304"/>
    </location>
</feature>
<feature type="transmembrane region" description="Helical" evidence="1">
    <location>
        <begin position="170"/>
        <end position="191"/>
    </location>
</feature>
<feature type="transmembrane region" description="Helical" evidence="1">
    <location>
        <begin position="144"/>
        <end position="163"/>
    </location>
</feature>
<dbReference type="RefSeq" id="WP_199026086.1">
    <property type="nucleotide sequence ID" value="NZ_JAELVR010000012.1"/>
</dbReference>
<protein>
    <submittedName>
        <fullName evidence="3">Acyltransferase</fullName>
    </submittedName>
</protein>
<keyword evidence="4" id="KW-1185">Reference proteome</keyword>
<evidence type="ECO:0000259" key="2">
    <source>
        <dbReference type="Pfam" id="PF01757"/>
    </source>
</evidence>
<dbReference type="InterPro" id="IPR002656">
    <property type="entry name" value="Acyl_transf_3_dom"/>
</dbReference>
<dbReference type="GO" id="GO:0016020">
    <property type="term" value="C:membrane"/>
    <property type="evidence" value="ECO:0007669"/>
    <property type="project" value="TreeGrafter"/>
</dbReference>
<feature type="transmembrane region" description="Helical" evidence="1">
    <location>
        <begin position="316"/>
        <end position="334"/>
    </location>
</feature>
<feature type="transmembrane region" description="Helical" evidence="1">
    <location>
        <begin position="253"/>
        <end position="274"/>
    </location>
</feature>
<dbReference type="PANTHER" id="PTHR23028:SF131">
    <property type="entry name" value="BLR2367 PROTEIN"/>
    <property type="match status" value="1"/>
</dbReference>
<dbReference type="AlphaFoldDB" id="A0A8J7LX84"/>
<dbReference type="GO" id="GO:0000271">
    <property type="term" value="P:polysaccharide biosynthetic process"/>
    <property type="evidence" value="ECO:0007669"/>
    <property type="project" value="TreeGrafter"/>
</dbReference>
<name>A0A8J7LX84_9RHOB</name>
<sequence>MNAALSTYLNLLRLVAALVVVLSHFAYPRFTDGDWLWVRELNLGSDAVVVFFVLSGFVISLTAAQKDHTLGAFAFARASRLISVALPALLLGWVLDQWGAAKAPGDYAVPFYNPLPLWEQVLRGLSFTNEWGGLATRLGSNGPYWSLSYEAAYYALFAVGFYLSGPRRGVLLLSGALLVGINILLLMPAWLMGVWVYRRLAHGHVLRDATAVLFAVLPVLLYLLALRFALPEVLRLHLQPHLSAHALRYSDEYLWNALLGGMVGIHLLGVAQLLRGIDLDWAERPVAWLAGASFSIYLIHYPLLQALHAARPDLSHAGLFGLTLFGCFAFAQLFERPLALWRRLALATVHGRAAPVTG</sequence>
<gene>
    <name evidence="3" type="ORF">JF290_16945</name>
</gene>